<evidence type="ECO:0000256" key="6">
    <source>
        <dbReference type="ARBA" id="ARBA00022777"/>
    </source>
</evidence>
<dbReference type="PRINTS" id="PR00344">
    <property type="entry name" value="BCTRLSENSOR"/>
</dbReference>
<dbReference type="Gene3D" id="3.30.450.40">
    <property type="match status" value="1"/>
</dbReference>
<evidence type="ECO:0000256" key="2">
    <source>
        <dbReference type="ARBA" id="ARBA00004236"/>
    </source>
</evidence>
<dbReference type="PANTHER" id="PTHR43047:SF72">
    <property type="entry name" value="OSMOSENSING HISTIDINE PROTEIN KINASE SLN1"/>
    <property type="match status" value="1"/>
</dbReference>
<dbReference type="EC" id="2.7.13.3" evidence="3"/>
<dbReference type="InterPro" id="IPR003594">
    <property type="entry name" value="HATPase_dom"/>
</dbReference>
<evidence type="ECO:0000313" key="11">
    <source>
        <dbReference type="EMBL" id="MDA0139309.1"/>
    </source>
</evidence>
<dbReference type="Pfam" id="PF00512">
    <property type="entry name" value="HisKA"/>
    <property type="match status" value="1"/>
</dbReference>
<dbReference type="SUPFAM" id="SSF55874">
    <property type="entry name" value="ATPase domain of HSP90 chaperone/DNA topoisomerase II/histidine kinase"/>
    <property type="match status" value="1"/>
</dbReference>
<evidence type="ECO:0000313" key="12">
    <source>
        <dbReference type="Proteomes" id="UP001147700"/>
    </source>
</evidence>
<comment type="caution">
    <text evidence="11">The sequence shown here is derived from an EMBL/GenBank/DDBJ whole genome shotgun (WGS) entry which is preliminary data.</text>
</comment>
<dbReference type="SMART" id="SM00388">
    <property type="entry name" value="HisKA"/>
    <property type="match status" value="1"/>
</dbReference>
<feature type="domain" description="PAC" evidence="10">
    <location>
        <begin position="243"/>
        <end position="295"/>
    </location>
</feature>
<feature type="domain" description="Histidine kinase" evidence="8">
    <location>
        <begin position="299"/>
        <end position="517"/>
    </location>
</feature>
<keyword evidence="7" id="KW-0902">Two-component regulatory system</keyword>
<dbReference type="Gene3D" id="3.30.450.20">
    <property type="entry name" value="PAS domain"/>
    <property type="match status" value="1"/>
</dbReference>
<comment type="catalytic activity">
    <reaction evidence="1">
        <text>ATP + protein L-histidine = ADP + protein N-phospho-L-histidine.</text>
        <dbReference type="EC" id="2.7.13.3"/>
    </reaction>
</comment>
<evidence type="ECO:0000256" key="4">
    <source>
        <dbReference type="ARBA" id="ARBA00022553"/>
    </source>
</evidence>
<dbReference type="InterPro" id="IPR001610">
    <property type="entry name" value="PAC"/>
</dbReference>
<dbReference type="SMART" id="SM00065">
    <property type="entry name" value="GAF"/>
    <property type="match status" value="1"/>
</dbReference>
<sequence length="597" mass="64905">MAAAGTLEADRLSALQALNILDTPPEERFDRLTRIASAAFDVPIALVSLVDEERQWFKSCIGLTGSEDDRAVSFCSIAIESPQPLVIPDTHLDPRVAHMRVVTGPPYLRFYAGVPITTATGFRVGTVCIADTKPRQLGATEIALLRDIARIAEDELNHKDLSEALASWRESEQRFRAVFHEAAIGMTMVDESGRIVEANRAFAAMIEIPAGELRGVPVSAITHPADRGGDNVDKLFSGELDRYRREKRYVRPDGTWFWAALTASILRDRDGRPDVTIGMVEDISERKEVERLKDELVSVVGHELKTPLTSIRGSLGLLEAGVAGELSVEAADMVRIARENTERLTRLVEETLDLERLHAGRVELEVRSVTPVDLLAATAQVVQPVADAAGVALEWQAPGDLELFVDPDRIVQALVNLVGNAIKFSPPGASVRTMVKAHGANVLISVMDEGRGIPPEQLEAVFERFRQVDASDHREKGGTGLGLPISRAIIEQHAGRIWAESEPGAGATFRITLPLPQGKPPVAVYDRRAPRRAQLARAVRRLGRRVETFDDPEVLAEAEGFALVLVSGAGLDGVELDLPVVKVDAENLDASVAEALA</sequence>
<keyword evidence="11" id="KW-0547">Nucleotide-binding</keyword>
<reference evidence="11" key="1">
    <citation type="submission" date="2022-10" db="EMBL/GenBank/DDBJ databases">
        <title>The WGS of Solirubrobacter sp. CPCC 204708.</title>
        <authorList>
            <person name="Jiang Z."/>
        </authorList>
    </citation>
    <scope>NUCLEOTIDE SEQUENCE</scope>
    <source>
        <strain evidence="11">CPCC 204708</strain>
    </source>
</reference>
<proteinExistence type="predicted"/>
<accession>A0ABT4RL81</accession>
<dbReference type="Pfam" id="PF02518">
    <property type="entry name" value="HATPase_c"/>
    <property type="match status" value="1"/>
</dbReference>
<evidence type="ECO:0000256" key="5">
    <source>
        <dbReference type="ARBA" id="ARBA00022679"/>
    </source>
</evidence>
<dbReference type="InterPro" id="IPR003661">
    <property type="entry name" value="HisK_dim/P_dom"/>
</dbReference>
<dbReference type="InterPro" id="IPR000700">
    <property type="entry name" value="PAS-assoc_C"/>
</dbReference>
<keyword evidence="4" id="KW-0597">Phosphoprotein</keyword>
<gene>
    <name evidence="11" type="ORF">OJ962_17535</name>
</gene>
<dbReference type="PROSITE" id="PS50112">
    <property type="entry name" value="PAS"/>
    <property type="match status" value="1"/>
</dbReference>
<keyword evidence="5" id="KW-0808">Transferase</keyword>
<dbReference type="InterPro" id="IPR005467">
    <property type="entry name" value="His_kinase_dom"/>
</dbReference>
<dbReference type="PROSITE" id="PS50113">
    <property type="entry name" value="PAC"/>
    <property type="match status" value="1"/>
</dbReference>
<comment type="subcellular location">
    <subcellularLocation>
        <location evidence="2">Cell membrane</location>
    </subcellularLocation>
</comment>
<dbReference type="CDD" id="cd00082">
    <property type="entry name" value="HisKA"/>
    <property type="match status" value="1"/>
</dbReference>
<name>A0ABT4RL81_9ACTN</name>
<dbReference type="SUPFAM" id="SSF55781">
    <property type="entry name" value="GAF domain-like"/>
    <property type="match status" value="1"/>
</dbReference>
<protein>
    <recommendedName>
        <fullName evidence="3">histidine kinase</fullName>
        <ecNumber evidence="3">2.7.13.3</ecNumber>
    </recommendedName>
</protein>
<dbReference type="InterPro" id="IPR036097">
    <property type="entry name" value="HisK_dim/P_sf"/>
</dbReference>
<dbReference type="Gene3D" id="1.10.287.130">
    <property type="match status" value="1"/>
</dbReference>
<dbReference type="CDD" id="cd00130">
    <property type="entry name" value="PAS"/>
    <property type="match status" value="1"/>
</dbReference>
<dbReference type="Pfam" id="PF01590">
    <property type="entry name" value="GAF"/>
    <property type="match status" value="1"/>
</dbReference>
<dbReference type="SMART" id="SM00387">
    <property type="entry name" value="HATPase_c"/>
    <property type="match status" value="1"/>
</dbReference>
<dbReference type="InterPro" id="IPR036890">
    <property type="entry name" value="HATPase_C_sf"/>
</dbReference>
<dbReference type="Pfam" id="PF13426">
    <property type="entry name" value="PAS_9"/>
    <property type="match status" value="1"/>
</dbReference>
<dbReference type="SMART" id="SM00091">
    <property type="entry name" value="PAS"/>
    <property type="match status" value="1"/>
</dbReference>
<dbReference type="InterPro" id="IPR035965">
    <property type="entry name" value="PAS-like_dom_sf"/>
</dbReference>
<evidence type="ECO:0000256" key="7">
    <source>
        <dbReference type="ARBA" id="ARBA00023012"/>
    </source>
</evidence>
<keyword evidence="11" id="KW-0067">ATP-binding</keyword>
<evidence type="ECO:0000259" key="10">
    <source>
        <dbReference type="PROSITE" id="PS50113"/>
    </source>
</evidence>
<dbReference type="SUPFAM" id="SSF55785">
    <property type="entry name" value="PYP-like sensor domain (PAS domain)"/>
    <property type="match status" value="1"/>
</dbReference>
<dbReference type="PANTHER" id="PTHR43047">
    <property type="entry name" value="TWO-COMPONENT HISTIDINE PROTEIN KINASE"/>
    <property type="match status" value="1"/>
</dbReference>
<evidence type="ECO:0000256" key="1">
    <source>
        <dbReference type="ARBA" id="ARBA00000085"/>
    </source>
</evidence>
<keyword evidence="12" id="KW-1185">Reference proteome</keyword>
<dbReference type="InterPro" id="IPR003018">
    <property type="entry name" value="GAF"/>
</dbReference>
<dbReference type="GO" id="GO:0005524">
    <property type="term" value="F:ATP binding"/>
    <property type="evidence" value="ECO:0007669"/>
    <property type="project" value="UniProtKB-KW"/>
</dbReference>
<evidence type="ECO:0000259" key="8">
    <source>
        <dbReference type="PROSITE" id="PS50109"/>
    </source>
</evidence>
<dbReference type="Proteomes" id="UP001147700">
    <property type="component" value="Unassembled WGS sequence"/>
</dbReference>
<dbReference type="EMBL" id="JAPCID010000023">
    <property type="protein sequence ID" value="MDA0139309.1"/>
    <property type="molecule type" value="Genomic_DNA"/>
</dbReference>
<dbReference type="InterPro" id="IPR004358">
    <property type="entry name" value="Sig_transdc_His_kin-like_C"/>
</dbReference>
<keyword evidence="6" id="KW-0418">Kinase</keyword>
<dbReference type="InterPro" id="IPR000014">
    <property type="entry name" value="PAS"/>
</dbReference>
<dbReference type="SUPFAM" id="SSF47384">
    <property type="entry name" value="Homodimeric domain of signal transducing histidine kinase"/>
    <property type="match status" value="1"/>
</dbReference>
<dbReference type="InterPro" id="IPR029016">
    <property type="entry name" value="GAF-like_dom_sf"/>
</dbReference>
<evidence type="ECO:0000259" key="9">
    <source>
        <dbReference type="PROSITE" id="PS50112"/>
    </source>
</evidence>
<feature type="domain" description="PAS" evidence="9">
    <location>
        <begin position="171"/>
        <end position="227"/>
    </location>
</feature>
<dbReference type="Gene3D" id="3.30.565.10">
    <property type="entry name" value="Histidine kinase-like ATPase, C-terminal domain"/>
    <property type="match status" value="1"/>
</dbReference>
<dbReference type="NCBIfam" id="TIGR00229">
    <property type="entry name" value="sensory_box"/>
    <property type="match status" value="1"/>
</dbReference>
<dbReference type="RefSeq" id="WP_202956575.1">
    <property type="nucleotide sequence ID" value="NZ_JAPCID010000023.1"/>
</dbReference>
<organism evidence="11 12">
    <name type="scientific">Solirubrobacter deserti</name>
    <dbReference type="NCBI Taxonomy" id="2282478"/>
    <lineage>
        <taxon>Bacteria</taxon>
        <taxon>Bacillati</taxon>
        <taxon>Actinomycetota</taxon>
        <taxon>Thermoleophilia</taxon>
        <taxon>Solirubrobacterales</taxon>
        <taxon>Solirubrobacteraceae</taxon>
        <taxon>Solirubrobacter</taxon>
    </lineage>
</organism>
<dbReference type="CDD" id="cd00075">
    <property type="entry name" value="HATPase"/>
    <property type="match status" value="1"/>
</dbReference>
<evidence type="ECO:0000256" key="3">
    <source>
        <dbReference type="ARBA" id="ARBA00012438"/>
    </source>
</evidence>
<dbReference type="SMART" id="SM00086">
    <property type="entry name" value="PAC"/>
    <property type="match status" value="1"/>
</dbReference>
<dbReference type="PROSITE" id="PS50109">
    <property type="entry name" value="HIS_KIN"/>
    <property type="match status" value="1"/>
</dbReference>